<evidence type="ECO:0000313" key="2">
    <source>
        <dbReference type="Proteomes" id="UP001322277"/>
    </source>
</evidence>
<dbReference type="GeneID" id="87942236"/>
<gene>
    <name evidence="1" type="ORF">CDEST_05733</name>
</gene>
<accession>A0AAX4IBJ7</accession>
<evidence type="ECO:0000313" key="1">
    <source>
        <dbReference type="EMBL" id="WQF80719.1"/>
    </source>
</evidence>
<dbReference type="KEGG" id="cdet:87942236"/>
<organism evidence="1 2">
    <name type="scientific">Colletotrichum destructivum</name>
    <dbReference type="NCBI Taxonomy" id="34406"/>
    <lineage>
        <taxon>Eukaryota</taxon>
        <taxon>Fungi</taxon>
        <taxon>Dikarya</taxon>
        <taxon>Ascomycota</taxon>
        <taxon>Pezizomycotina</taxon>
        <taxon>Sordariomycetes</taxon>
        <taxon>Hypocreomycetidae</taxon>
        <taxon>Glomerellales</taxon>
        <taxon>Glomerellaceae</taxon>
        <taxon>Colletotrichum</taxon>
        <taxon>Colletotrichum destructivum species complex</taxon>
    </lineage>
</organism>
<dbReference type="Proteomes" id="UP001322277">
    <property type="component" value="Chromosome 3"/>
</dbReference>
<proteinExistence type="predicted"/>
<dbReference type="AlphaFoldDB" id="A0AAX4IBJ7"/>
<sequence length="263" mass="28542">MPFRLFPPCNRRTASSETLHLTRRTQVRTIWHCLLIALRGSGRGGSTDGPQRHQRPEDFIVKSPLKMTSQRSGAPFSSVGTVAARYGPPGHLMAADDATLISPCPPEVASTFLPLLSPAGDLLPSATTPGVDVIFQHTSVLVSPSPRICLGSMHSGPARLAPSWFLTFLCSLSPTTCDGISPTMTSPPRVDAKIFERMDHPGLWWNGGGRRRPKPIRNPADTPSWLRSARTKNAAEAPVNQTSRNNGISSLLLYSLFKRLTGD</sequence>
<dbReference type="RefSeq" id="XP_062777943.1">
    <property type="nucleotide sequence ID" value="XM_062921892.1"/>
</dbReference>
<protein>
    <submittedName>
        <fullName evidence="1">Uncharacterized protein</fullName>
    </submittedName>
</protein>
<dbReference type="EMBL" id="CP137307">
    <property type="protein sequence ID" value="WQF80719.1"/>
    <property type="molecule type" value="Genomic_DNA"/>
</dbReference>
<reference evidence="2" key="1">
    <citation type="journal article" date="2023" name="bioRxiv">
        <title>Complete genome of the Medicago anthracnose fungus, Colletotrichum destructivum, reveals a mini-chromosome-like region within a core chromosome.</title>
        <authorList>
            <person name="Lapalu N."/>
            <person name="Simon A."/>
            <person name="Lu A."/>
            <person name="Plaumann P.-L."/>
            <person name="Amselem J."/>
            <person name="Pigne S."/>
            <person name="Auger A."/>
            <person name="Koch C."/>
            <person name="Dallery J.-F."/>
            <person name="O'Connell R.J."/>
        </authorList>
    </citation>
    <scope>NUCLEOTIDE SEQUENCE [LARGE SCALE GENOMIC DNA]</scope>
    <source>
        <strain evidence="2">CBS 520.97</strain>
    </source>
</reference>
<name>A0AAX4IBJ7_9PEZI</name>
<keyword evidence="2" id="KW-1185">Reference proteome</keyword>